<evidence type="ECO:0000256" key="3">
    <source>
        <dbReference type="ARBA" id="ARBA00022989"/>
    </source>
</evidence>
<dbReference type="AlphaFoldDB" id="A0A1J8Q511"/>
<dbReference type="GO" id="GO:0016020">
    <property type="term" value="C:membrane"/>
    <property type="evidence" value="ECO:0007669"/>
    <property type="project" value="UniProtKB-SubCell"/>
</dbReference>
<keyword evidence="7" id="KW-1185">Reference proteome</keyword>
<dbReference type="EMBL" id="LVVM01002399">
    <property type="protein sequence ID" value="OJA16734.1"/>
    <property type="molecule type" value="Genomic_DNA"/>
</dbReference>
<dbReference type="OrthoDB" id="3231000at2759"/>
<sequence length="102" mass="11736">MIFLPASLIASVFGMNVREISPGTLGTIGLYAQITIALTAFTFYVVVMLQTHTSFHERGAPLRKRAAWPILLPWKILRNMEKVAWPHPPRKANLRRTYFRRD</sequence>
<evidence type="ECO:0000256" key="5">
    <source>
        <dbReference type="SAM" id="Phobius"/>
    </source>
</evidence>
<dbReference type="Gene3D" id="1.20.58.340">
    <property type="entry name" value="Magnesium transport protein CorA, transmembrane region"/>
    <property type="match status" value="1"/>
</dbReference>
<evidence type="ECO:0000313" key="7">
    <source>
        <dbReference type="Proteomes" id="UP000183567"/>
    </source>
</evidence>
<dbReference type="Proteomes" id="UP000183567">
    <property type="component" value="Unassembled WGS sequence"/>
</dbReference>
<comment type="subcellular location">
    <subcellularLocation>
        <location evidence="1">Membrane</location>
        <topology evidence="1">Multi-pass membrane protein</topology>
    </subcellularLocation>
</comment>
<reference evidence="6 7" key="1">
    <citation type="submission" date="2016-03" db="EMBL/GenBank/DDBJ databases">
        <title>Comparative genomics of the ectomycorrhizal sister species Rhizopogon vinicolor and Rhizopogon vesiculosus (Basidiomycota: Boletales) reveals a divergence of the mating type B locus.</title>
        <authorList>
            <person name="Mujic A.B."/>
            <person name="Kuo A."/>
            <person name="Tritt A."/>
            <person name="Lipzen A."/>
            <person name="Chen C."/>
            <person name="Johnson J."/>
            <person name="Sharma A."/>
            <person name="Barry K."/>
            <person name="Grigoriev I.V."/>
            <person name="Spatafora J.W."/>
        </authorList>
    </citation>
    <scope>NUCLEOTIDE SEQUENCE [LARGE SCALE GENOMIC DNA]</scope>
    <source>
        <strain evidence="6 7">AM-OR11-056</strain>
    </source>
</reference>
<comment type="caution">
    <text evidence="6">The sequence shown here is derived from an EMBL/GenBank/DDBJ whole genome shotgun (WGS) entry which is preliminary data.</text>
</comment>
<accession>A0A1J8Q511</accession>
<organism evidence="6 7">
    <name type="scientific">Rhizopogon vesiculosus</name>
    <dbReference type="NCBI Taxonomy" id="180088"/>
    <lineage>
        <taxon>Eukaryota</taxon>
        <taxon>Fungi</taxon>
        <taxon>Dikarya</taxon>
        <taxon>Basidiomycota</taxon>
        <taxon>Agaricomycotina</taxon>
        <taxon>Agaricomycetes</taxon>
        <taxon>Agaricomycetidae</taxon>
        <taxon>Boletales</taxon>
        <taxon>Suillineae</taxon>
        <taxon>Rhizopogonaceae</taxon>
        <taxon>Rhizopogon</taxon>
    </lineage>
</organism>
<evidence type="ECO:0000256" key="2">
    <source>
        <dbReference type="ARBA" id="ARBA00022692"/>
    </source>
</evidence>
<name>A0A1J8Q511_9AGAM</name>
<proteinExistence type="predicted"/>
<evidence type="ECO:0000256" key="4">
    <source>
        <dbReference type="ARBA" id="ARBA00023136"/>
    </source>
</evidence>
<evidence type="ECO:0000256" key="1">
    <source>
        <dbReference type="ARBA" id="ARBA00004141"/>
    </source>
</evidence>
<protein>
    <submittedName>
        <fullName evidence="6">Uncharacterized protein</fullName>
    </submittedName>
</protein>
<feature type="transmembrane region" description="Helical" evidence="5">
    <location>
        <begin position="30"/>
        <end position="49"/>
    </location>
</feature>
<dbReference type="InterPro" id="IPR045863">
    <property type="entry name" value="CorA_TM1_TM2"/>
</dbReference>
<keyword evidence="3 5" id="KW-1133">Transmembrane helix</keyword>
<gene>
    <name evidence="6" type="ORF">AZE42_07555</name>
</gene>
<dbReference type="STRING" id="180088.A0A1J8Q511"/>
<dbReference type="SUPFAM" id="SSF144083">
    <property type="entry name" value="Magnesium transport protein CorA, transmembrane region"/>
    <property type="match status" value="1"/>
</dbReference>
<keyword evidence="4 5" id="KW-0472">Membrane</keyword>
<evidence type="ECO:0000313" key="6">
    <source>
        <dbReference type="EMBL" id="OJA16734.1"/>
    </source>
</evidence>
<keyword evidence="2 5" id="KW-0812">Transmembrane</keyword>